<reference evidence="1" key="2">
    <citation type="submission" date="2021-10" db="EMBL/GenBank/DDBJ databases">
        <authorList>
            <person name="Piombo E."/>
        </authorList>
    </citation>
    <scope>NUCLEOTIDE SEQUENCE</scope>
</reference>
<evidence type="ECO:0000313" key="1">
    <source>
        <dbReference type="EMBL" id="CAG9937235.1"/>
    </source>
</evidence>
<keyword evidence="2" id="KW-1185">Reference proteome</keyword>
<name>A0ACA9T8Q7_BIOOC</name>
<protein>
    <submittedName>
        <fullName evidence="1">Uncharacterized protein</fullName>
    </submittedName>
</protein>
<sequence length="91" mass="9994">MAMALQVGPLGKHRLKVQFQVIDGGTSTGSQLFSKRMGKDVLGTKRGSVVESGVAGWERDVPIQEQQSALDNEDWVRCLSQASEDSQYIKK</sequence>
<gene>
    <name evidence="1" type="ORF">CRV2_00004421</name>
</gene>
<dbReference type="EMBL" id="CADEHS020000001">
    <property type="protein sequence ID" value="CAG9937235.1"/>
    <property type="molecule type" value="Genomic_DNA"/>
</dbReference>
<organism evidence="1 2">
    <name type="scientific">Clonostachys rosea f. rosea IK726</name>
    <dbReference type="NCBI Taxonomy" id="1349383"/>
    <lineage>
        <taxon>Eukaryota</taxon>
        <taxon>Fungi</taxon>
        <taxon>Dikarya</taxon>
        <taxon>Ascomycota</taxon>
        <taxon>Pezizomycotina</taxon>
        <taxon>Sordariomycetes</taxon>
        <taxon>Hypocreomycetidae</taxon>
        <taxon>Hypocreales</taxon>
        <taxon>Bionectriaceae</taxon>
        <taxon>Clonostachys</taxon>
    </lineage>
</organism>
<proteinExistence type="predicted"/>
<evidence type="ECO:0000313" key="2">
    <source>
        <dbReference type="Proteomes" id="UP000836387"/>
    </source>
</evidence>
<dbReference type="Proteomes" id="UP000836387">
    <property type="component" value="Unassembled WGS sequence"/>
</dbReference>
<comment type="caution">
    <text evidence="1">The sequence shown here is derived from an EMBL/GenBank/DDBJ whole genome shotgun (WGS) entry which is preliminary data.</text>
</comment>
<accession>A0ACA9T8Q7</accession>
<reference evidence="1" key="1">
    <citation type="submission" date="2020-04" db="EMBL/GenBank/DDBJ databases">
        <authorList>
            <person name="Broberg M."/>
        </authorList>
    </citation>
    <scope>NUCLEOTIDE SEQUENCE</scope>
</reference>